<dbReference type="EMBL" id="BNJR01000013">
    <property type="protein sequence ID" value="GHP14084.1"/>
    <property type="molecule type" value="Genomic_DNA"/>
</dbReference>
<organism evidence="1 2">
    <name type="scientific">Lentilactobacillus fungorum</name>
    <dbReference type="NCBI Taxonomy" id="2201250"/>
    <lineage>
        <taxon>Bacteria</taxon>
        <taxon>Bacillati</taxon>
        <taxon>Bacillota</taxon>
        <taxon>Bacilli</taxon>
        <taxon>Lactobacillales</taxon>
        <taxon>Lactobacillaceae</taxon>
        <taxon>Lentilactobacillus</taxon>
    </lineage>
</organism>
<keyword evidence="2" id="KW-1185">Reference proteome</keyword>
<proteinExistence type="predicted"/>
<reference evidence="1 2" key="1">
    <citation type="journal article" date="2021" name="Int. J. Syst. Evol. Microbiol.">
        <title>Lentilactobacillus fungorum sp. nov., isolated from spent mushroom substrates.</title>
        <authorList>
            <person name="Tohno M."/>
            <person name="Tanizawa Y."/>
            <person name="Kojima Y."/>
            <person name="Sakamoto M."/>
            <person name="Ohkuma M."/>
            <person name="Kobayashi H."/>
        </authorList>
    </citation>
    <scope>NUCLEOTIDE SEQUENCE [LARGE SCALE GENOMIC DNA]</scope>
    <source>
        <strain evidence="1 2">YK48G</strain>
    </source>
</reference>
<evidence type="ECO:0000313" key="1">
    <source>
        <dbReference type="EMBL" id="GHP14084.1"/>
    </source>
</evidence>
<accession>A0ABQ3W0G7</accession>
<dbReference type="Proteomes" id="UP000604765">
    <property type="component" value="Unassembled WGS sequence"/>
</dbReference>
<protein>
    <submittedName>
        <fullName evidence="1">Uncharacterized protein</fullName>
    </submittedName>
</protein>
<comment type="caution">
    <text evidence="1">The sequence shown here is derived from an EMBL/GenBank/DDBJ whole genome shotgun (WGS) entry which is preliminary data.</text>
</comment>
<gene>
    <name evidence="1" type="ORF">YK48G_15090</name>
</gene>
<evidence type="ECO:0000313" key="2">
    <source>
        <dbReference type="Proteomes" id="UP000604765"/>
    </source>
</evidence>
<name>A0ABQ3W0G7_9LACO</name>
<sequence length="65" mass="7412">MHAAFCFAQLSYISERSKAVRDRSVRLLRQKFPGLEFLAEVLTRRSLLCAAVLSVSEARRLESAR</sequence>